<dbReference type="EMBL" id="CP000859">
    <property type="protein sequence ID" value="ABW68858.1"/>
    <property type="molecule type" value="Genomic_DNA"/>
</dbReference>
<feature type="domain" description="Rubrerythrin diiron-binding" evidence="4">
    <location>
        <begin position="30"/>
        <end position="90"/>
    </location>
</feature>
<dbReference type="AlphaFoldDB" id="A8ZZI6"/>
<comment type="subcellular location">
    <subcellularLocation>
        <location evidence="1">Encapsulin nanocompartment</location>
    </subcellularLocation>
</comment>
<dbReference type="PANTHER" id="PTHR37165:SF1">
    <property type="entry name" value="TYPE 1 ENCAPSULIN SHELL PROTEIN"/>
    <property type="match status" value="1"/>
</dbReference>
<evidence type="ECO:0000313" key="5">
    <source>
        <dbReference type="EMBL" id="ABW68858.1"/>
    </source>
</evidence>
<gene>
    <name evidence="5" type="ordered locus">Dole_3055</name>
</gene>
<organism evidence="5 6">
    <name type="scientific">Desulfosudis oleivorans (strain DSM 6200 / JCM 39069 / Hxd3)</name>
    <name type="common">Desulfococcus oleovorans</name>
    <dbReference type="NCBI Taxonomy" id="96561"/>
    <lineage>
        <taxon>Bacteria</taxon>
        <taxon>Pseudomonadati</taxon>
        <taxon>Thermodesulfobacteriota</taxon>
        <taxon>Desulfobacteria</taxon>
        <taxon>Desulfobacterales</taxon>
        <taxon>Desulfosudaceae</taxon>
        <taxon>Desulfosudis</taxon>
    </lineage>
</organism>
<keyword evidence="2" id="KW-1284">Encapsulin nanocompartment</keyword>
<dbReference type="RefSeq" id="WP_012176469.1">
    <property type="nucleotide sequence ID" value="NC_009943.1"/>
</dbReference>
<evidence type="ECO:0000256" key="2">
    <source>
        <dbReference type="ARBA" id="ARBA00033787"/>
    </source>
</evidence>
<dbReference type="KEGG" id="dol:Dole_3055"/>
<dbReference type="GO" id="GO:0046872">
    <property type="term" value="F:metal ion binding"/>
    <property type="evidence" value="ECO:0007669"/>
    <property type="project" value="InterPro"/>
</dbReference>
<reference evidence="5 6" key="1">
    <citation type="submission" date="2007-10" db="EMBL/GenBank/DDBJ databases">
        <title>Complete sequence of Desulfococcus oleovorans Hxd3.</title>
        <authorList>
            <consortium name="US DOE Joint Genome Institute"/>
            <person name="Copeland A."/>
            <person name="Lucas S."/>
            <person name="Lapidus A."/>
            <person name="Barry K."/>
            <person name="Glavina del Rio T."/>
            <person name="Dalin E."/>
            <person name="Tice H."/>
            <person name="Pitluck S."/>
            <person name="Kiss H."/>
            <person name="Brettin T."/>
            <person name="Bruce D."/>
            <person name="Detter J.C."/>
            <person name="Han C."/>
            <person name="Schmutz J."/>
            <person name="Larimer F."/>
            <person name="Land M."/>
            <person name="Hauser L."/>
            <person name="Kyrpides N."/>
            <person name="Kim E."/>
            <person name="Wawrik B."/>
            <person name="Richardson P."/>
        </authorList>
    </citation>
    <scope>NUCLEOTIDE SEQUENCE [LARGE SCALE GENOMIC DNA]</scope>
    <source>
        <strain evidence="6">DSM 6200 / JCM 39069 / Hxd3</strain>
    </source>
</reference>
<dbReference type="GO" id="GO:0140737">
    <property type="term" value="C:encapsulin nanocompartment"/>
    <property type="evidence" value="ECO:0007669"/>
    <property type="project" value="UniProtKB-SubCell"/>
</dbReference>
<dbReference type="GO" id="GO:0016491">
    <property type="term" value="F:oxidoreductase activity"/>
    <property type="evidence" value="ECO:0007669"/>
    <property type="project" value="InterPro"/>
</dbReference>
<dbReference type="Pfam" id="PF02915">
    <property type="entry name" value="Rubrerythrin"/>
    <property type="match status" value="1"/>
</dbReference>
<evidence type="ECO:0000256" key="3">
    <source>
        <dbReference type="SAM" id="Coils"/>
    </source>
</evidence>
<dbReference type="OrthoDB" id="9811690at2"/>
<dbReference type="Gene3D" id="6.10.140.1960">
    <property type="match status" value="1"/>
</dbReference>
<dbReference type="PANTHER" id="PTHR37165">
    <property type="entry name" value="PEPTIDASE U56 FAMILY"/>
    <property type="match status" value="1"/>
</dbReference>
<dbReference type="STRING" id="96561.Dole_3055"/>
<name>A8ZZI6_DESOH</name>
<dbReference type="InterPro" id="IPR003251">
    <property type="entry name" value="Rr_diiron-bd_dom"/>
</dbReference>
<dbReference type="SUPFAM" id="SSF47240">
    <property type="entry name" value="Ferritin-like"/>
    <property type="match status" value="1"/>
</dbReference>
<feature type="coiled-coil region" evidence="3">
    <location>
        <begin position="82"/>
        <end position="109"/>
    </location>
</feature>
<accession>A8ZZI6</accession>
<keyword evidence="3" id="KW-0175">Coiled coil</keyword>
<dbReference type="HOGENOM" id="CLU_141525_0_0_7"/>
<evidence type="ECO:0000256" key="1">
    <source>
        <dbReference type="ARBA" id="ARBA00033738"/>
    </source>
</evidence>
<evidence type="ECO:0000313" key="6">
    <source>
        <dbReference type="Proteomes" id="UP000008561"/>
    </source>
</evidence>
<dbReference type="InterPro" id="IPR051429">
    <property type="entry name" value="Encapsulin_nc"/>
</dbReference>
<proteinExistence type="predicted"/>
<dbReference type="InterPro" id="IPR009078">
    <property type="entry name" value="Ferritin-like_SF"/>
</dbReference>
<dbReference type="eggNOG" id="COG1633">
    <property type="taxonomic scope" value="Bacteria"/>
</dbReference>
<dbReference type="Proteomes" id="UP000008561">
    <property type="component" value="Chromosome"/>
</dbReference>
<protein>
    <recommendedName>
        <fullName evidence="4">Rubrerythrin diiron-binding domain-containing protein</fullName>
    </recommendedName>
</protein>
<keyword evidence="6" id="KW-1185">Reference proteome</keyword>
<sequence length="112" mass="12739">MPEFGSPFSGLKNNRKLTHAELVRAIRFMVAAEYEAIQLYMQLAESTDNKMAIEVLKDIADEERVHAGEFLRLLHELDPDEAAFYAEGAEEVEEEIAKMKKKKPKAKKKKGS</sequence>
<evidence type="ECO:0000259" key="4">
    <source>
        <dbReference type="Pfam" id="PF02915"/>
    </source>
</evidence>